<organism evidence="6 7">
    <name type="scientific">Thamnidium elegans</name>
    <dbReference type="NCBI Taxonomy" id="101142"/>
    <lineage>
        <taxon>Eukaryota</taxon>
        <taxon>Fungi</taxon>
        <taxon>Fungi incertae sedis</taxon>
        <taxon>Mucoromycota</taxon>
        <taxon>Mucoromycotina</taxon>
        <taxon>Mucoromycetes</taxon>
        <taxon>Mucorales</taxon>
        <taxon>Mucorineae</taxon>
        <taxon>Mucoraceae</taxon>
        <taxon>Thamnidium</taxon>
    </lineage>
</organism>
<dbReference type="PRINTS" id="PR00395">
    <property type="entry name" value="RIBOSOMALS2"/>
</dbReference>
<dbReference type="GO" id="GO:0006412">
    <property type="term" value="P:translation"/>
    <property type="evidence" value="ECO:0007669"/>
    <property type="project" value="InterPro"/>
</dbReference>
<dbReference type="Pfam" id="PF00318">
    <property type="entry name" value="Ribosomal_S2"/>
    <property type="match status" value="1"/>
</dbReference>
<evidence type="ECO:0000256" key="4">
    <source>
        <dbReference type="ARBA" id="ARBA00035256"/>
    </source>
</evidence>
<reference evidence="6" key="1">
    <citation type="submission" date="2021-01" db="EMBL/GenBank/DDBJ databases">
        <title>Metabolic potential, ecology and presence of endohyphal bacteria is reflected in genomic diversity of Mucoromycotina.</title>
        <authorList>
            <person name="Muszewska A."/>
            <person name="Okrasinska A."/>
            <person name="Steczkiewicz K."/>
            <person name="Drgas O."/>
            <person name="Orlowska M."/>
            <person name="Perlinska-Lenart U."/>
            <person name="Aleksandrzak-Piekarczyk T."/>
            <person name="Szatraj K."/>
            <person name="Zielenkiewicz U."/>
            <person name="Pilsyk S."/>
            <person name="Malc E."/>
            <person name="Mieczkowski P."/>
            <person name="Kruszewska J.S."/>
            <person name="Biernat P."/>
            <person name="Pawlowska J."/>
        </authorList>
    </citation>
    <scope>NUCLEOTIDE SEQUENCE</scope>
    <source>
        <strain evidence="6">WA0000018081</strain>
    </source>
</reference>
<feature type="region of interest" description="Disordered" evidence="5">
    <location>
        <begin position="266"/>
        <end position="315"/>
    </location>
</feature>
<gene>
    <name evidence="6" type="ORF">INT48_008880</name>
</gene>
<comment type="similarity">
    <text evidence="1">Belongs to the universal ribosomal protein uS2 family.</text>
</comment>
<proteinExistence type="inferred from homology"/>
<evidence type="ECO:0000313" key="6">
    <source>
        <dbReference type="EMBL" id="KAG2232138.1"/>
    </source>
</evidence>
<feature type="compositionally biased region" description="Polar residues" evidence="5">
    <location>
        <begin position="296"/>
        <end position="315"/>
    </location>
</feature>
<comment type="caution">
    <text evidence="6">The sequence shown here is derived from an EMBL/GenBank/DDBJ whole genome shotgun (WGS) entry which is preliminary data.</text>
</comment>
<dbReference type="CDD" id="cd01425">
    <property type="entry name" value="RPS2"/>
    <property type="match status" value="1"/>
</dbReference>
<dbReference type="Proteomes" id="UP000613177">
    <property type="component" value="Unassembled WGS sequence"/>
</dbReference>
<dbReference type="InterPro" id="IPR001865">
    <property type="entry name" value="Ribosomal_uS2"/>
</dbReference>
<evidence type="ECO:0000256" key="5">
    <source>
        <dbReference type="SAM" id="MobiDB-lite"/>
    </source>
</evidence>
<accession>A0A8H7SQ70</accession>
<evidence type="ECO:0000256" key="2">
    <source>
        <dbReference type="ARBA" id="ARBA00022980"/>
    </source>
</evidence>
<protein>
    <recommendedName>
        <fullName evidence="4">Small ribosomal subunit protein uS2</fullName>
    </recommendedName>
</protein>
<dbReference type="InterPro" id="IPR005707">
    <property type="entry name" value="Ribosomal_uS2_euk/arc"/>
</dbReference>
<sequence length="315" mass="34924">MDDINRFILDPTPEDILLLLAAKCHLGTTHVTPKMKKYVYTRRGDGTFIIDINKTWQKLVLAARVLASVKEGTDIYVTSTSVRGRRPASKLSMFLNTVVNLGRFSPGTLTKSTVEPRLLVCLDPYDDMQAITESSRCCIPVISFVNSDSSLEYVDIAIPCNTVGSQSIGVMCYLLARAVLRLGGKVNYDTQWQVIPDMFFHTDEVAQHEDDAYVSDLKEEYGGASRPGEGDIPFAEDDGVNWEKYSPKPDWMTSKSTVDDVFGGISSSLVPSTEPIDWAEDTPELNNETGEGWDTPASTNNNNQTWQGSSKSLWD</sequence>
<dbReference type="SUPFAM" id="SSF52313">
    <property type="entry name" value="Ribosomal protein S2"/>
    <property type="match status" value="1"/>
</dbReference>
<evidence type="ECO:0000313" key="7">
    <source>
        <dbReference type="Proteomes" id="UP000613177"/>
    </source>
</evidence>
<dbReference type="PANTHER" id="PTHR11489">
    <property type="entry name" value="40S RIBOSOMAL PROTEIN SA"/>
    <property type="match status" value="1"/>
</dbReference>
<evidence type="ECO:0000256" key="1">
    <source>
        <dbReference type="ARBA" id="ARBA00006242"/>
    </source>
</evidence>
<name>A0A8H7SQ70_9FUNG</name>
<dbReference type="EMBL" id="JAEPRE010000122">
    <property type="protein sequence ID" value="KAG2232138.1"/>
    <property type="molecule type" value="Genomic_DNA"/>
</dbReference>
<keyword evidence="2" id="KW-0689">Ribosomal protein</keyword>
<dbReference type="Gene3D" id="3.40.50.10490">
    <property type="entry name" value="Glucose-6-phosphate isomerase like protein, domain 1"/>
    <property type="match status" value="1"/>
</dbReference>
<keyword evidence="7" id="KW-1185">Reference proteome</keyword>
<dbReference type="AlphaFoldDB" id="A0A8H7SQ70"/>
<keyword evidence="3" id="KW-0687">Ribonucleoprotein</keyword>
<evidence type="ECO:0000256" key="3">
    <source>
        <dbReference type="ARBA" id="ARBA00023274"/>
    </source>
</evidence>
<dbReference type="InterPro" id="IPR023591">
    <property type="entry name" value="Ribosomal_uS2_flav_dom_sf"/>
</dbReference>
<dbReference type="FunFam" id="3.40.50.10490:FF:000030">
    <property type="entry name" value="30S ribosomal protein S2"/>
    <property type="match status" value="1"/>
</dbReference>
<dbReference type="GO" id="GO:0015935">
    <property type="term" value="C:small ribosomal subunit"/>
    <property type="evidence" value="ECO:0007669"/>
    <property type="project" value="InterPro"/>
</dbReference>
<dbReference type="GO" id="GO:0003735">
    <property type="term" value="F:structural constituent of ribosome"/>
    <property type="evidence" value="ECO:0007669"/>
    <property type="project" value="InterPro"/>
</dbReference>